<protein>
    <submittedName>
        <fullName evidence="2">Uncharacterized protein</fullName>
    </submittedName>
</protein>
<feature type="compositionally biased region" description="Polar residues" evidence="1">
    <location>
        <begin position="1"/>
        <end position="10"/>
    </location>
</feature>
<name>A0ABT7K3D5_9HYPH</name>
<feature type="region of interest" description="Disordered" evidence="1">
    <location>
        <begin position="1"/>
        <end position="27"/>
    </location>
</feature>
<accession>A0ABT7K3D5</accession>
<dbReference type="Proteomes" id="UP001172645">
    <property type="component" value="Unassembled WGS sequence"/>
</dbReference>
<reference evidence="2" key="1">
    <citation type="submission" date="2023-06" db="EMBL/GenBank/DDBJ databases">
        <title>Phylogenetic Diversity of Rhizobium strains.</title>
        <authorList>
            <person name="Moura F.T."/>
            <person name="Helene L.C.F."/>
            <person name="Hungria M."/>
        </authorList>
    </citation>
    <scope>NUCLEOTIDE SEQUENCE</scope>
    <source>
        <strain evidence="2">CCGE526</strain>
    </source>
</reference>
<proteinExistence type="predicted"/>
<dbReference type="EMBL" id="JARFYM010000038">
    <property type="protein sequence ID" value="MDL2403108.1"/>
    <property type="molecule type" value="Genomic_DNA"/>
</dbReference>
<keyword evidence="3" id="KW-1185">Reference proteome</keyword>
<gene>
    <name evidence="2" type="ORF">PY649_29880</name>
</gene>
<organism evidence="2 3">
    <name type="scientific">Rhizobium mayense</name>
    <dbReference type="NCBI Taxonomy" id="1312184"/>
    <lineage>
        <taxon>Bacteria</taxon>
        <taxon>Pseudomonadati</taxon>
        <taxon>Pseudomonadota</taxon>
        <taxon>Alphaproteobacteria</taxon>
        <taxon>Hyphomicrobiales</taxon>
        <taxon>Rhizobiaceae</taxon>
        <taxon>Rhizobium/Agrobacterium group</taxon>
        <taxon>Rhizobium</taxon>
    </lineage>
</organism>
<dbReference type="RefSeq" id="WP_285872527.1">
    <property type="nucleotide sequence ID" value="NZ_JARFYM010000038.1"/>
</dbReference>
<evidence type="ECO:0000256" key="1">
    <source>
        <dbReference type="SAM" id="MobiDB-lite"/>
    </source>
</evidence>
<comment type="caution">
    <text evidence="2">The sequence shown here is derived from an EMBL/GenBank/DDBJ whole genome shotgun (WGS) entry which is preliminary data.</text>
</comment>
<evidence type="ECO:0000313" key="3">
    <source>
        <dbReference type="Proteomes" id="UP001172645"/>
    </source>
</evidence>
<evidence type="ECO:0000313" key="2">
    <source>
        <dbReference type="EMBL" id="MDL2403108.1"/>
    </source>
</evidence>
<sequence length="287" mass="30584">MSTPWTTSIKQLGPVRNPEPPANPHAGSFAPPGFGTVTMAPLDLFKSIARCTALTRSSPALVAALLTSSRALLEFLVDDATNVIAFIDDVTNLADSERTALSGRMGAGITDQTMEMLGFVWRDVTEELIASAGPLADYVYEDSTGTLVLAEAKGSITTGATQSGTDIRARNAYRRQVDPYAYTYPLGAKGGPSVGLIEHGYAMAFAALPGPATAPAPLGQRHFPPCLLPRLCTLRRVFCSGLATIALCSCFRMHLSSWKRSTMSCAGLRPTFLRRCFGRSGVTRGFS</sequence>